<dbReference type="Gene3D" id="3.50.50.100">
    <property type="match status" value="1"/>
</dbReference>
<evidence type="ECO:0000256" key="3">
    <source>
        <dbReference type="ARBA" id="ARBA00022630"/>
    </source>
</evidence>
<dbReference type="InterPro" id="IPR036188">
    <property type="entry name" value="FAD/NAD-bd_sf"/>
</dbReference>
<keyword evidence="4" id="KW-0274">FAD</keyword>
<comment type="cofactor">
    <cofactor evidence="1">
        <name>FAD</name>
        <dbReference type="ChEBI" id="CHEBI:57692"/>
    </cofactor>
</comment>
<organism evidence="9 10">
    <name type="scientific">Pseudalkalibacillus berkeleyi</name>
    <dbReference type="NCBI Taxonomy" id="1069813"/>
    <lineage>
        <taxon>Bacteria</taxon>
        <taxon>Bacillati</taxon>
        <taxon>Bacillota</taxon>
        <taxon>Bacilli</taxon>
        <taxon>Bacillales</taxon>
        <taxon>Fictibacillaceae</taxon>
        <taxon>Pseudalkalibacillus</taxon>
    </lineage>
</organism>
<dbReference type="InterPro" id="IPR009057">
    <property type="entry name" value="Homeodomain-like_sf"/>
</dbReference>
<keyword evidence="6 7" id="KW-0238">DNA-binding</keyword>
<dbReference type="PRINTS" id="PR00368">
    <property type="entry name" value="FADPNR"/>
</dbReference>
<evidence type="ECO:0000313" key="10">
    <source>
        <dbReference type="Proteomes" id="UP001649381"/>
    </source>
</evidence>
<dbReference type="InterPro" id="IPR051169">
    <property type="entry name" value="NADH-Q_oxidoreductase"/>
</dbReference>
<dbReference type="SUPFAM" id="SSF46689">
    <property type="entry name" value="Homeodomain-like"/>
    <property type="match status" value="1"/>
</dbReference>
<evidence type="ECO:0000256" key="1">
    <source>
        <dbReference type="ARBA" id="ARBA00001974"/>
    </source>
</evidence>
<reference evidence="9 10" key="1">
    <citation type="submission" date="2022-01" db="EMBL/GenBank/DDBJ databases">
        <title>Alkalihalobacillus sp. EGI L200015, a novel bacterium isolated from a salt lake sediment.</title>
        <authorList>
            <person name="Gao L."/>
            <person name="Fang B.-Z."/>
            <person name="Li W.-J."/>
        </authorList>
    </citation>
    <scope>NUCLEOTIDE SEQUENCE [LARGE SCALE GENOMIC DNA]</scope>
    <source>
        <strain evidence="9 10">KCTC 12718</strain>
    </source>
</reference>
<sequence length="546" mass="61290">MNRNNKRINTQETIVKAALELFYEKGYANTSIKEITDKAKIAKGTFFNYFPTKEDLMQHYASERLHTLSIFLEKGYILSQPFQKQMEVLVGHLLTYYDLDSEFTKDLWATVFRDNSPLIECWMLILNRASLRGEISASIDLVSCAHVCNSHFHYVLSTSSKDDTKKSLIQRVMTLMDLSIEGFHEKRGNDGMKKLVILGAGYGGMKIVQGLLDSSDLPKDIQITLVDRLPYHCLKTEYYALAAGTVSDHHIRVAFPEDSRVIVKYGEVSEIDLKNKSIHFEKEDIIEYDDLIIGLGCEDKYHGVPGAPENTLSIQTIDKSRETYQHLNNLPPKAVVGVVGGGLSGVELASELHESRPDLQIKLFDRGETILSTFPKRLSNYVQKWFVDHGVEVVNESNITKVDPKILYNKGEPVPCDAIVWTAGIQPNRIVRNLDVEKDNSGRIVLSPHHHLPDDPHVFVVGDCASLPHAPSAQLAEGQGDQIVEVLLKLWKDEPVGDLPKIKLKGVLGSLGKKHGFGMMKGTALTGRVPRLLKSGILWMYKYHSN</sequence>
<comment type="similarity">
    <text evidence="2">Belongs to the NADH dehydrogenase family.</text>
</comment>
<keyword evidence="3" id="KW-0285">Flavoprotein</keyword>
<evidence type="ECO:0000313" key="9">
    <source>
        <dbReference type="EMBL" id="MCF6138534.1"/>
    </source>
</evidence>
<comment type="caution">
    <text evidence="9">The sequence shown here is derived from an EMBL/GenBank/DDBJ whole genome shotgun (WGS) entry which is preliminary data.</text>
</comment>
<keyword evidence="10" id="KW-1185">Reference proteome</keyword>
<protein>
    <submittedName>
        <fullName evidence="9">FAD-dependent oxidoreductase</fullName>
    </submittedName>
</protein>
<dbReference type="PANTHER" id="PTHR42913:SF3">
    <property type="entry name" value="64 KDA MITOCHONDRIAL NADH DEHYDROGENASE (EUROFUNG)"/>
    <property type="match status" value="1"/>
</dbReference>
<dbReference type="PANTHER" id="PTHR42913">
    <property type="entry name" value="APOPTOSIS-INDUCING FACTOR 1"/>
    <property type="match status" value="1"/>
</dbReference>
<dbReference type="PROSITE" id="PS50977">
    <property type="entry name" value="HTH_TETR_2"/>
    <property type="match status" value="1"/>
</dbReference>
<dbReference type="EMBL" id="JAKIJS010000001">
    <property type="protein sequence ID" value="MCF6138534.1"/>
    <property type="molecule type" value="Genomic_DNA"/>
</dbReference>
<dbReference type="PROSITE" id="PS01081">
    <property type="entry name" value="HTH_TETR_1"/>
    <property type="match status" value="1"/>
</dbReference>
<dbReference type="PRINTS" id="PR00455">
    <property type="entry name" value="HTHTETR"/>
</dbReference>
<gene>
    <name evidence="9" type="ORF">L2716_12425</name>
</gene>
<dbReference type="PRINTS" id="PR00411">
    <property type="entry name" value="PNDRDTASEI"/>
</dbReference>
<proteinExistence type="inferred from homology"/>
<evidence type="ECO:0000256" key="4">
    <source>
        <dbReference type="ARBA" id="ARBA00022827"/>
    </source>
</evidence>
<evidence type="ECO:0000256" key="6">
    <source>
        <dbReference type="ARBA" id="ARBA00023125"/>
    </source>
</evidence>
<dbReference type="Gene3D" id="1.10.357.10">
    <property type="entry name" value="Tetracycline Repressor, domain 2"/>
    <property type="match status" value="1"/>
</dbReference>
<dbReference type="InterPro" id="IPR023772">
    <property type="entry name" value="DNA-bd_HTH_TetR-type_CS"/>
</dbReference>
<dbReference type="InterPro" id="IPR023753">
    <property type="entry name" value="FAD/NAD-binding_dom"/>
</dbReference>
<evidence type="ECO:0000259" key="8">
    <source>
        <dbReference type="PROSITE" id="PS50977"/>
    </source>
</evidence>
<name>A0ABS9H0R8_9BACL</name>
<evidence type="ECO:0000256" key="2">
    <source>
        <dbReference type="ARBA" id="ARBA00005272"/>
    </source>
</evidence>
<feature type="domain" description="HTH tetR-type" evidence="8">
    <location>
        <begin position="8"/>
        <end position="68"/>
    </location>
</feature>
<dbReference type="Proteomes" id="UP001649381">
    <property type="component" value="Unassembled WGS sequence"/>
</dbReference>
<feature type="DNA-binding region" description="H-T-H motif" evidence="7">
    <location>
        <begin position="31"/>
        <end position="50"/>
    </location>
</feature>
<dbReference type="Pfam" id="PF07992">
    <property type="entry name" value="Pyr_redox_2"/>
    <property type="match status" value="1"/>
</dbReference>
<evidence type="ECO:0000256" key="7">
    <source>
        <dbReference type="PROSITE-ProRule" id="PRU00335"/>
    </source>
</evidence>
<keyword evidence="5" id="KW-0560">Oxidoreductase</keyword>
<dbReference type="Pfam" id="PF00440">
    <property type="entry name" value="TetR_N"/>
    <property type="match status" value="1"/>
</dbReference>
<dbReference type="SUPFAM" id="SSF51905">
    <property type="entry name" value="FAD/NAD(P)-binding domain"/>
    <property type="match status" value="1"/>
</dbReference>
<accession>A0ABS9H0R8</accession>
<evidence type="ECO:0000256" key="5">
    <source>
        <dbReference type="ARBA" id="ARBA00023002"/>
    </source>
</evidence>
<dbReference type="InterPro" id="IPR001647">
    <property type="entry name" value="HTH_TetR"/>
</dbReference>
<dbReference type="RefSeq" id="WP_236335450.1">
    <property type="nucleotide sequence ID" value="NZ_JAKIJS010000001.1"/>
</dbReference>